<dbReference type="Gene3D" id="3.30.450.30">
    <property type="entry name" value="Dynein light chain 2a, cytoplasmic"/>
    <property type="match status" value="1"/>
</dbReference>
<dbReference type="Proteomes" id="UP000682733">
    <property type="component" value="Unassembled WGS sequence"/>
</dbReference>
<evidence type="ECO:0000256" key="3">
    <source>
        <dbReference type="ARBA" id="ARBA00022687"/>
    </source>
</evidence>
<comment type="subcellular location">
    <subcellularLocation>
        <location evidence="1">Membrane</location>
        <topology evidence="1">Multi-pass membrane protein</topology>
    </subcellularLocation>
</comment>
<keyword evidence="3" id="KW-0879">Wnt signaling pathway</keyword>
<comment type="caution">
    <text evidence="15">The sequence shown here is derived from an EMBL/GenBank/DDBJ whole genome shotgun (WGS) entry which is preliminary data.</text>
</comment>
<evidence type="ECO:0000256" key="9">
    <source>
        <dbReference type="ARBA" id="ARBA00038867"/>
    </source>
</evidence>
<keyword evidence="7" id="KW-0012">Acyltransferase</keyword>
<evidence type="ECO:0000256" key="12">
    <source>
        <dbReference type="SAM" id="Coils"/>
    </source>
</evidence>
<keyword evidence="12" id="KW-0175">Coiled coil</keyword>
<dbReference type="GO" id="GO:0005783">
    <property type="term" value="C:endoplasmic reticulum"/>
    <property type="evidence" value="ECO:0007669"/>
    <property type="project" value="TreeGrafter"/>
</dbReference>
<dbReference type="GO" id="GO:0061355">
    <property type="term" value="P:Wnt protein secretion"/>
    <property type="evidence" value="ECO:0007669"/>
    <property type="project" value="TreeGrafter"/>
</dbReference>
<evidence type="ECO:0000256" key="7">
    <source>
        <dbReference type="ARBA" id="ARBA00023315"/>
    </source>
</evidence>
<proteinExistence type="inferred from homology"/>
<evidence type="ECO:0000256" key="8">
    <source>
        <dbReference type="ARBA" id="ARBA00038269"/>
    </source>
</evidence>
<evidence type="ECO:0000256" key="6">
    <source>
        <dbReference type="ARBA" id="ARBA00023136"/>
    </source>
</evidence>
<gene>
    <name evidence="14" type="ORF">OVA965_LOCUS15819</name>
    <name evidence="15" type="ORF">TMI583_LOCUS15823</name>
</gene>
<sequence>RYSCSKMSLPRLFHHIDGIEAVLVLDKDSLPILKLPNAQTVDNLQLVVPSAQVLSDQSQRMNLKNIKTVVTYWSSRQIITYNIPPFIFIVAADTNVNTGALLNLYKDFCQIGEELNKIKMLSSDDYYVDEYTDGYDDDTLFTYQDWIFDEKTYFDDYLPYSDGIRGVQMCLMMKMISFSIDYKYFEQTFPSPNENIQQLTEEQDTFVKCLSTTEFLSYMLSINNTVFGPWLNYRNYIRYFQTTKNLVVIRKIDFFELIKWFYCLFKICLCLIISNCFTDWFQQITFFFDSHTEASDSWTNAYFQALTYRFSHYCICFIGELFGLISGIEFDVEEYKNYQEIYQQYKEKINENDKVVTEILTRKKSHEKKNKQLSKKYTEQKEDQKLENIHLTMPTTVTDSNDPVVVNTVEPSEINKGDIQEDTNVNIDERNLNIPQELMFPINVDTTDTMNNNRDDNIEADNSLEKVNQDSDKMTVYPQPYRSPIIRRSSNSMSKKKSLTAPLKKKLSSSRSSFTLTAKQQPFVATTKKSSELVSLCRSSSIVKPYEIELPHSLVDVVINWNIPMHYWLKIYVYKPMKLKYGHFLSIFVTYLASALLHGFNFQLSIVLLSIGIFAYVEYGYRKKLSNILDSCVMAKNCLSCDHSYKYWHPLTFTVNCLLSVLSLWHLTYLGQLFDNSQQQYIGYSLQHTLEKWSKLNFASHIVVICTYAIFRSL</sequence>
<dbReference type="PANTHER" id="PTHR13906">
    <property type="entry name" value="PORCUPINE"/>
    <property type="match status" value="1"/>
</dbReference>
<evidence type="ECO:0000256" key="10">
    <source>
        <dbReference type="ARBA" id="ARBA00040371"/>
    </source>
</evidence>
<dbReference type="Pfam" id="PF03062">
    <property type="entry name" value="MBOAT"/>
    <property type="match status" value="1"/>
</dbReference>
<dbReference type="EC" id="2.3.1.250" evidence="9"/>
<dbReference type="GO" id="GO:0032006">
    <property type="term" value="P:regulation of TOR signaling"/>
    <property type="evidence" value="ECO:0007669"/>
    <property type="project" value="InterPro"/>
</dbReference>
<dbReference type="InterPro" id="IPR004299">
    <property type="entry name" value="MBOAT_fam"/>
</dbReference>
<dbReference type="SMART" id="SM01278">
    <property type="entry name" value="MAPKK1_Int"/>
    <property type="match status" value="1"/>
</dbReference>
<feature type="non-terminal residue" evidence="15">
    <location>
        <position position="1"/>
    </location>
</feature>
<dbReference type="Pfam" id="PF08923">
    <property type="entry name" value="MAPKK1_Int"/>
    <property type="match status" value="1"/>
</dbReference>
<comment type="catalytic activity">
    <reaction evidence="11">
        <text>[Wnt protein]-L-serine + (9Z)-hexadecenoyl-CoA = [Wnt protein]-O-(9Z)-hexadecenoyl-L-serine + CoA</text>
        <dbReference type="Rhea" id="RHEA:45336"/>
        <dbReference type="Rhea" id="RHEA-COMP:11170"/>
        <dbReference type="Rhea" id="RHEA-COMP:11171"/>
        <dbReference type="ChEBI" id="CHEBI:29999"/>
        <dbReference type="ChEBI" id="CHEBI:57287"/>
        <dbReference type="ChEBI" id="CHEBI:61540"/>
        <dbReference type="ChEBI" id="CHEBI:85189"/>
        <dbReference type="EC" id="2.3.1.250"/>
    </reaction>
</comment>
<evidence type="ECO:0000313" key="15">
    <source>
        <dbReference type="EMBL" id="CAF3795824.1"/>
    </source>
</evidence>
<keyword evidence="2" id="KW-0808">Transferase</keyword>
<dbReference type="SUPFAM" id="SSF103196">
    <property type="entry name" value="Roadblock/LC7 domain"/>
    <property type="match status" value="1"/>
</dbReference>
<protein>
    <recommendedName>
        <fullName evidence="10">Protein-serine O-palmitoleoyltransferase porcupine</fullName>
        <ecNumber evidence="9">2.3.1.250</ecNumber>
    </recommendedName>
</protein>
<evidence type="ECO:0000256" key="4">
    <source>
        <dbReference type="ARBA" id="ARBA00022692"/>
    </source>
</evidence>
<evidence type="ECO:0000313" key="14">
    <source>
        <dbReference type="EMBL" id="CAF1027535.1"/>
    </source>
</evidence>
<dbReference type="EMBL" id="CAJNOK010007203">
    <property type="protein sequence ID" value="CAF1027535.1"/>
    <property type="molecule type" value="Genomic_DNA"/>
</dbReference>
<dbReference type="InterPro" id="IPR049941">
    <property type="entry name" value="LPLAT_7/PORCN-like"/>
</dbReference>
<dbReference type="GO" id="GO:0017147">
    <property type="term" value="F:Wnt-protein binding"/>
    <property type="evidence" value="ECO:0007669"/>
    <property type="project" value="TreeGrafter"/>
</dbReference>
<dbReference type="GO" id="GO:0030258">
    <property type="term" value="P:lipid modification"/>
    <property type="evidence" value="ECO:0007669"/>
    <property type="project" value="TreeGrafter"/>
</dbReference>
<feature type="coiled-coil region" evidence="12">
    <location>
        <begin position="328"/>
        <end position="383"/>
    </location>
</feature>
<dbReference type="GO" id="GO:0016055">
    <property type="term" value="P:Wnt signaling pathway"/>
    <property type="evidence" value="ECO:0007669"/>
    <property type="project" value="UniProtKB-KW"/>
</dbReference>
<evidence type="ECO:0000256" key="5">
    <source>
        <dbReference type="ARBA" id="ARBA00022989"/>
    </source>
</evidence>
<evidence type="ECO:0000256" key="13">
    <source>
        <dbReference type="SAM" id="Phobius"/>
    </source>
</evidence>
<accession>A0A8S2JEG4</accession>
<evidence type="ECO:0000313" key="16">
    <source>
        <dbReference type="Proteomes" id="UP000682733"/>
    </source>
</evidence>
<keyword evidence="6 13" id="KW-0472">Membrane</keyword>
<organism evidence="15 16">
    <name type="scientific">Didymodactylos carnosus</name>
    <dbReference type="NCBI Taxonomy" id="1234261"/>
    <lineage>
        <taxon>Eukaryota</taxon>
        <taxon>Metazoa</taxon>
        <taxon>Spiralia</taxon>
        <taxon>Gnathifera</taxon>
        <taxon>Rotifera</taxon>
        <taxon>Eurotatoria</taxon>
        <taxon>Bdelloidea</taxon>
        <taxon>Philodinida</taxon>
        <taxon>Philodinidae</taxon>
        <taxon>Didymodactylos</taxon>
    </lineage>
</organism>
<feature type="transmembrane region" description="Helical" evidence="13">
    <location>
        <begin position="602"/>
        <end position="621"/>
    </location>
</feature>
<dbReference type="AlphaFoldDB" id="A0A8S2JEG4"/>
<reference evidence="15" key="1">
    <citation type="submission" date="2021-02" db="EMBL/GenBank/DDBJ databases">
        <authorList>
            <person name="Nowell W R."/>
        </authorList>
    </citation>
    <scope>NUCLEOTIDE SEQUENCE</scope>
</reference>
<evidence type="ECO:0000256" key="2">
    <source>
        <dbReference type="ARBA" id="ARBA00022679"/>
    </source>
</evidence>
<dbReference type="Proteomes" id="UP000677228">
    <property type="component" value="Unassembled WGS sequence"/>
</dbReference>
<evidence type="ECO:0000256" key="1">
    <source>
        <dbReference type="ARBA" id="ARBA00004141"/>
    </source>
</evidence>
<comment type="similarity">
    <text evidence="8">Belongs to the membrane-bound acyltransferase family. Porcupine subfamily.</text>
</comment>
<name>A0A8S2JEG4_9BILA</name>
<dbReference type="EMBL" id="CAJOBA010007210">
    <property type="protein sequence ID" value="CAF3795824.1"/>
    <property type="molecule type" value="Genomic_DNA"/>
</dbReference>
<dbReference type="PANTHER" id="PTHR13906:SF12">
    <property type="entry name" value="PROTEIN-SERINE O-PALMITOLEOYLTRANSFERASE PORCUPINE"/>
    <property type="match status" value="1"/>
</dbReference>
<evidence type="ECO:0000256" key="11">
    <source>
        <dbReference type="ARBA" id="ARBA00047978"/>
    </source>
</evidence>
<keyword evidence="5 13" id="KW-1133">Transmembrane helix</keyword>
<keyword evidence="4 13" id="KW-0812">Transmembrane</keyword>
<dbReference type="GO" id="GO:1990698">
    <property type="term" value="F:palmitoleoyltransferase activity"/>
    <property type="evidence" value="ECO:0007669"/>
    <property type="project" value="UniProtKB-EC"/>
</dbReference>
<dbReference type="InterPro" id="IPR015019">
    <property type="entry name" value="LAMTOR3"/>
</dbReference>
<dbReference type="GO" id="GO:0016020">
    <property type="term" value="C:membrane"/>
    <property type="evidence" value="ECO:0007669"/>
    <property type="project" value="UniProtKB-SubCell"/>
</dbReference>